<dbReference type="VEuPathDB" id="PlasmoDB:PCOAH_00016220"/>
<evidence type="ECO:0000313" key="3">
    <source>
        <dbReference type="EMBL" id="ANQ07354.1"/>
    </source>
</evidence>
<protein>
    <recommendedName>
        <fullName evidence="5">KIR protein</fullName>
    </recommendedName>
</protein>
<dbReference type="Proteomes" id="UP000092716">
    <property type="component" value="Chromosome 7"/>
</dbReference>
<reference evidence="4" key="1">
    <citation type="submission" date="2016-06" db="EMBL/GenBank/DDBJ databases">
        <title>First high quality genome sequence of Plasmodium coatneyi using continuous long reads from single molecule, real-time sequencing.</title>
        <authorList>
            <person name="Chien J.-T."/>
            <person name="Pakala S.B."/>
            <person name="Geraldo J.A."/>
            <person name="Lapp S.A."/>
            <person name="Barnwell J.W."/>
            <person name="Kissinger J.C."/>
            <person name="Galinski M.R."/>
            <person name="Humphrey J.C."/>
        </authorList>
    </citation>
    <scope>NUCLEOTIDE SEQUENCE [LARGE SCALE GENOMIC DNA]</scope>
    <source>
        <strain evidence="4">Hackeri</strain>
    </source>
</reference>
<evidence type="ECO:0008006" key="5">
    <source>
        <dbReference type="Google" id="ProtNLM"/>
    </source>
</evidence>
<dbReference type="EMBL" id="CP016245">
    <property type="protein sequence ID" value="ANQ07354.1"/>
    <property type="molecule type" value="Genomic_DNA"/>
</dbReference>
<keyword evidence="2" id="KW-1133">Transmembrane helix</keyword>
<dbReference type="OrthoDB" id="389469at2759"/>
<proteinExistence type="predicted"/>
<dbReference type="Pfam" id="PF05795">
    <property type="entry name" value="Plasmodium_Vir"/>
    <property type="match status" value="1"/>
</dbReference>
<feature type="transmembrane region" description="Helical" evidence="2">
    <location>
        <begin position="297"/>
        <end position="319"/>
    </location>
</feature>
<organism evidence="3 4">
    <name type="scientific">Plasmodium coatneyi</name>
    <dbReference type="NCBI Taxonomy" id="208452"/>
    <lineage>
        <taxon>Eukaryota</taxon>
        <taxon>Sar</taxon>
        <taxon>Alveolata</taxon>
        <taxon>Apicomplexa</taxon>
        <taxon>Aconoidasida</taxon>
        <taxon>Haemosporida</taxon>
        <taxon>Plasmodiidae</taxon>
        <taxon>Plasmodium</taxon>
    </lineage>
</organism>
<gene>
    <name evidence="3" type="ORF">PCOAH_00016220</name>
</gene>
<evidence type="ECO:0000313" key="4">
    <source>
        <dbReference type="Proteomes" id="UP000092716"/>
    </source>
</evidence>
<dbReference type="GeneID" id="30908348"/>
<keyword evidence="4" id="KW-1185">Reference proteome</keyword>
<evidence type="ECO:0000256" key="2">
    <source>
        <dbReference type="SAM" id="Phobius"/>
    </source>
</evidence>
<keyword evidence="2" id="KW-0812">Transmembrane</keyword>
<feature type="compositionally biased region" description="Gly residues" evidence="1">
    <location>
        <begin position="270"/>
        <end position="282"/>
    </location>
</feature>
<dbReference type="RefSeq" id="XP_019914049.1">
    <property type="nucleotide sequence ID" value="XM_020058431.1"/>
</dbReference>
<evidence type="ECO:0000256" key="1">
    <source>
        <dbReference type="SAM" id="MobiDB-lite"/>
    </source>
</evidence>
<sequence>MDYETLLYSELVYKMLGSGIFNHSPYAANSDLGKKLNKGYSIRRFAGQIMDALFLVSEVRKGDQSDDTPCYFFYYWLGDMINTNDPRKDFSTLMNDIYRALSEINDKCKCNPLGHHSSWDKFKKEKDKFEFKQDYEPNNDKLRKYYNSCGEAYHAGQGTLPTVPSNVRQECKSGNSVAYCTKFIKIYGEQCEQNSSGLICPKPVADKPAAVRPPVAAAAAGAREGVLSTPSAGLVPDKEGKKPTATPKKSSAGDDFDLGDAVVDGRVDGVSGGEGKGGSDGGGSHRKEGEESPGSNIAPAAVSGTLVSLGLPAVLFFLYKVEL</sequence>
<feature type="region of interest" description="Disordered" evidence="1">
    <location>
        <begin position="220"/>
        <end position="297"/>
    </location>
</feature>
<name>A0A1B1DX69_9APIC</name>
<accession>A0A1B1DX69</accession>
<dbReference type="InterPro" id="IPR008780">
    <property type="entry name" value="Plasmodium_Vir"/>
</dbReference>
<dbReference type="KEGG" id="pcot:PCOAH_00016220"/>
<dbReference type="AlphaFoldDB" id="A0A1B1DX69"/>
<keyword evidence="2" id="KW-0472">Membrane</keyword>